<organism evidence="1 4">
    <name type="scientific">Rotaria magnacalcarata</name>
    <dbReference type="NCBI Taxonomy" id="392030"/>
    <lineage>
        <taxon>Eukaryota</taxon>
        <taxon>Metazoa</taxon>
        <taxon>Spiralia</taxon>
        <taxon>Gnathifera</taxon>
        <taxon>Rotifera</taxon>
        <taxon>Eurotatoria</taxon>
        <taxon>Bdelloidea</taxon>
        <taxon>Philodinida</taxon>
        <taxon>Philodinidae</taxon>
        <taxon>Rotaria</taxon>
    </lineage>
</organism>
<dbReference type="Proteomes" id="UP000663866">
    <property type="component" value="Unassembled WGS sequence"/>
</dbReference>
<dbReference type="EMBL" id="CAJOBJ010171143">
    <property type="protein sequence ID" value="CAF4883477.1"/>
    <property type="molecule type" value="Genomic_DNA"/>
</dbReference>
<protein>
    <submittedName>
        <fullName evidence="1">Uncharacterized protein</fullName>
    </submittedName>
</protein>
<proteinExistence type="predicted"/>
<evidence type="ECO:0000313" key="4">
    <source>
        <dbReference type="Proteomes" id="UP000663866"/>
    </source>
</evidence>
<dbReference type="AlphaFoldDB" id="A0A821H8G8"/>
<gene>
    <name evidence="2" type="ORF">GIL414_LOCUS50965</name>
    <name evidence="3" type="ORF">GIL414_LOCUS66650</name>
    <name evidence="1" type="ORF">OVN521_LOCUS47733</name>
</gene>
<reference evidence="1" key="1">
    <citation type="submission" date="2021-02" db="EMBL/GenBank/DDBJ databases">
        <authorList>
            <person name="Nowell W R."/>
        </authorList>
    </citation>
    <scope>NUCLEOTIDE SEQUENCE</scope>
</reference>
<dbReference type="Proteomes" id="UP000681720">
    <property type="component" value="Unassembled WGS sequence"/>
</dbReference>
<dbReference type="EMBL" id="CAJOBG010095363">
    <property type="protein sequence ID" value="CAF4681058.1"/>
    <property type="molecule type" value="Genomic_DNA"/>
</dbReference>
<name>A0A821H8G8_9BILA</name>
<evidence type="ECO:0000313" key="1">
    <source>
        <dbReference type="EMBL" id="CAF4681058.1"/>
    </source>
</evidence>
<feature type="non-terminal residue" evidence="1">
    <location>
        <position position="17"/>
    </location>
</feature>
<dbReference type="EMBL" id="CAJOBJ010316763">
    <property type="protein sequence ID" value="CAF5169362.1"/>
    <property type="molecule type" value="Genomic_DNA"/>
</dbReference>
<evidence type="ECO:0000313" key="3">
    <source>
        <dbReference type="EMBL" id="CAF5169362.1"/>
    </source>
</evidence>
<evidence type="ECO:0000313" key="2">
    <source>
        <dbReference type="EMBL" id="CAF4883477.1"/>
    </source>
</evidence>
<keyword evidence="4" id="KW-1185">Reference proteome</keyword>
<accession>A0A821H8G8</accession>
<comment type="caution">
    <text evidence="1">The sequence shown here is derived from an EMBL/GenBank/DDBJ whole genome shotgun (WGS) entry which is preliminary data.</text>
</comment>
<sequence length="17" mass="1847">MNLREPTTLAAANKFLG</sequence>